<evidence type="ECO:0000313" key="2">
    <source>
        <dbReference type="EMBL" id="MPM98696.1"/>
    </source>
</evidence>
<organism evidence="2">
    <name type="scientific">bioreactor metagenome</name>
    <dbReference type="NCBI Taxonomy" id="1076179"/>
    <lineage>
        <taxon>unclassified sequences</taxon>
        <taxon>metagenomes</taxon>
        <taxon>ecological metagenomes</taxon>
    </lineage>
</organism>
<gene>
    <name evidence="2" type="ORF">SDC9_145884</name>
</gene>
<feature type="region of interest" description="Disordered" evidence="1">
    <location>
        <begin position="223"/>
        <end position="261"/>
    </location>
</feature>
<name>A0A645EAP1_9ZZZZ</name>
<protein>
    <submittedName>
        <fullName evidence="2">Uncharacterized protein</fullName>
    </submittedName>
</protein>
<comment type="caution">
    <text evidence="2">The sequence shown here is derived from an EMBL/GenBank/DDBJ whole genome shotgun (WGS) entry which is preliminary data.</text>
</comment>
<accession>A0A645EAP1</accession>
<dbReference type="EMBL" id="VSSQ01044832">
    <property type="protein sequence ID" value="MPM98696.1"/>
    <property type="molecule type" value="Genomic_DNA"/>
</dbReference>
<reference evidence="2" key="1">
    <citation type="submission" date="2019-08" db="EMBL/GenBank/DDBJ databases">
        <authorList>
            <person name="Kucharzyk K."/>
            <person name="Murdoch R.W."/>
            <person name="Higgins S."/>
            <person name="Loffler F."/>
        </authorList>
    </citation>
    <scope>NUCLEOTIDE SEQUENCE</scope>
</reference>
<dbReference type="AlphaFoldDB" id="A0A645EAP1"/>
<sequence>MVLFGQHLKHLEKNGQKFLIRQPPGFRIVRRSGIFGLEPPDLLKNAVDGAGRRLFRRRARHGNVFGRSVGLDIRRFFRRSGPRPDRLGFFSGGLFGDRANAVQTHFQRHGVADQTVGRNCDAVGAHGDNHPGGDAVGIEENDDRHRRALHDRQVFEGGVDAAAGSVELQNHRFGAGFPGAFERFLEEPHLAVGDRFEFGKLRQAIDHVIAAGRIFRRRHRDLGRHHPSQQAPQRQQNEFHDPDSPETHSGRKRSAVAVGGV</sequence>
<feature type="compositionally biased region" description="Basic and acidic residues" evidence="1">
    <location>
        <begin position="237"/>
        <end position="249"/>
    </location>
</feature>
<evidence type="ECO:0000256" key="1">
    <source>
        <dbReference type="SAM" id="MobiDB-lite"/>
    </source>
</evidence>
<proteinExistence type="predicted"/>